<dbReference type="STRING" id="388280.SAMN04488057_101489"/>
<evidence type="ECO:0000313" key="1">
    <source>
        <dbReference type="EMBL" id="SHM44974.1"/>
    </source>
</evidence>
<evidence type="ECO:0000313" key="2">
    <source>
        <dbReference type="Proteomes" id="UP000184513"/>
    </source>
</evidence>
<dbReference type="EMBL" id="FRCY01000001">
    <property type="protein sequence ID" value="SHM44974.1"/>
    <property type="molecule type" value="Genomic_DNA"/>
</dbReference>
<dbReference type="AlphaFoldDB" id="A0A1M7IW19"/>
<accession>A0A1M7IW19</accession>
<keyword evidence="2" id="KW-1185">Reference proteome</keyword>
<protein>
    <recommendedName>
        <fullName evidence="3">Methyltransferase</fullName>
    </recommendedName>
</protein>
<dbReference type="Proteomes" id="UP000184513">
    <property type="component" value="Unassembled WGS sequence"/>
</dbReference>
<organism evidence="1 2">
    <name type="scientific">Cyclobacterium lianum</name>
    <dbReference type="NCBI Taxonomy" id="388280"/>
    <lineage>
        <taxon>Bacteria</taxon>
        <taxon>Pseudomonadati</taxon>
        <taxon>Bacteroidota</taxon>
        <taxon>Cytophagia</taxon>
        <taxon>Cytophagales</taxon>
        <taxon>Cyclobacteriaceae</taxon>
        <taxon>Cyclobacterium</taxon>
    </lineage>
</organism>
<reference evidence="1 2" key="1">
    <citation type="submission" date="2016-11" db="EMBL/GenBank/DDBJ databases">
        <authorList>
            <person name="Jaros S."/>
            <person name="Januszkiewicz K."/>
            <person name="Wedrychowicz H."/>
        </authorList>
    </citation>
    <scope>NUCLEOTIDE SEQUENCE [LARGE SCALE GENOMIC DNA]</scope>
    <source>
        <strain evidence="1 2">CGMCC 1.6102</strain>
    </source>
</reference>
<dbReference type="InterPro" id="IPR029063">
    <property type="entry name" value="SAM-dependent_MTases_sf"/>
</dbReference>
<gene>
    <name evidence="1" type="ORF">SAMN04488057_101489</name>
</gene>
<proteinExistence type="predicted"/>
<evidence type="ECO:0008006" key="3">
    <source>
        <dbReference type="Google" id="ProtNLM"/>
    </source>
</evidence>
<name>A0A1M7IW19_9BACT</name>
<dbReference type="OrthoDB" id="9789123at2"/>
<dbReference type="RefSeq" id="WP_073091292.1">
    <property type="nucleotide sequence ID" value="NZ_FRCY01000001.1"/>
</dbReference>
<dbReference type="Gene3D" id="3.40.50.150">
    <property type="entry name" value="Vaccinia Virus protein VP39"/>
    <property type="match status" value="1"/>
</dbReference>
<sequence>MALTEITWISLARPKEIEDYWHQAYPEIATASDKIRILEHNGFSPVAYFYLSPESWTDHYYKPLEKHFATFLDQQGHSEPAKKVVADTKMEMEWYQKYKDFYSYGFYIAKKI</sequence>